<dbReference type="PRINTS" id="PR00348">
    <property type="entry name" value="UBIQUITIN"/>
</dbReference>
<accession>A0A8H4CF17</accession>
<dbReference type="EMBL" id="WVTB01000060">
    <property type="protein sequence ID" value="KAF3802673.1"/>
    <property type="molecule type" value="Genomic_DNA"/>
</dbReference>
<dbReference type="PROSITE" id="PS50053">
    <property type="entry name" value="UBIQUITIN_2"/>
    <property type="match status" value="1"/>
</dbReference>
<feature type="region of interest" description="Disordered" evidence="1">
    <location>
        <begin position="75"/>
        <end position="97"/>
    </location>
</feature>
<evidence type="ECO:0000259" key="2">
    <source>
        <dbReference type="PROSITE" id="PS50053"/>
    </source>
</evidence>
<comment type="caution">
    <text evidence="3">The sequence shown here is derived from an EMBL/GenBank/DDBJ whole genome shotgun (WGS) entry which is preliminary data.</text>
</comment>
<protein>
    <recommendedName>
        <fullName evidence="2">Ubiquitin-like domain-containing protein</fullName>
    </recommendedName>
</protein>
<feature type="domain" description="Ubiquitin-like" evidence="2">
    <location>
        <begin position="100"/>
        <end position="178"/>
    </location>
</feature>
<dbReference type="SMART" id="SM00213">
    <property type="entry name" value="UBQ"/>
    <property type="match status" value="1"/>
</dbReference>
<dbReference type="AlphaFoldDB" id="A0A8H4CF17"/>
<dbReference type="PROSITE" id="PS00299">
    <property type="entry name" value="UBIQUITIN_1"/>
    <property type="match status" value="1"/>
</dbReference>
<dbReference type="PANTHER" id="PTHR10666">
    <property type="entry name" value="UBIQUITIN"/>
    <property type="match status" value="1"/>
</dbReference>
<proteinExistence type="predicted"/>
<evidence type="ECO:0000313" key="3">
    <source>
        <dbReference type="EMBL" id="KAF3802673.1"/>
    </source>
</evidence>
<dbReference type="SUPFAM" id="SSF54236">
    <property type="entry name" value="Ubiquitin-like"/>
    <property type="match status" value="1"/>
</dbReference>
<sequence>MSVVIIVFDHRRRLIGLPNSYESLIQKARAEFNLGDADLLVQFIPPFLDEEVELDPTAYHAIPDKSILFFSKLHSQSTADPGPKRKRTKTGKAPQPTSSFAVHVKTYSLVTGKTITVDTKASASVAELKNLLYESEGVPPEGQRLIFQGKQMTDIRTLASYSVKNNDSIHFVLAYRGAKPAIYLMSPAKLSAVTVDVTLTKHWEFSILYPIVEPAILSGKSRAKWQVSVSPDGTLETLEASGPNLECSYLFWEAEAIAGDSIAPELVADFPFNPQRPLLCFKGPTALILSFDDFLPYLDKVLQTLTLTPAMRTEFIVYWLPKFIKIRDRGQDIAFDFVPQSDFQKVAHLEIEPRPDTVARVFLIFRGTFKQTHGQKTLAELEDIDWSARIGIDVAGMKDAGTFRALEWGGMEVITV</sequence>
<evidence type="ECO:0000256" key="1">
    <source>
        <dbReference type="SAM" id="MobiDB-lite"/>
    </source>
</evidence>
<dbReference type="InterPro" id="IPR050158">
    <property type="entry name" value="Ubiquitin_ubiquitin-like"/>
</dbReference>
<reference evidence="3" key="1">
    <citation type="journal article" date="2020" name="Phytopathology">
        <title>Genome sequence and comparative analysis of Colletotrichum gloeosporioides isolated from Liriodendron leaves.</title>
        <authorList>
            <person name="Fu F.F."/>
            <person name="Hao Z."/>
            <person name="Wang P."/>
            <person name="Lu Y."/>
            <person name="Xue L.J."/>
            <person name="Wei G."/>
            <person name="Tian Y."/>
            <person name="Baishi H."/>
            <person name="Xu H."/>
            <person name="Shi J."/>
            <person name="Cheng T."/>
            <person name="Wang G."/>
            <person name="Yi Y."/>
            <person name="Chen J."/>
        </authorList>
    </citation>
    <scope>NUCLEOTIDE SEQUENCE</scope>
    <source>
        <strain evidence="3">Lc1</strain>
    </source>
</reference>
<dbReference type="RefSeq" id="XP_045261832.1">
    <property type="nucleotide sequence ID" value="XM_045413753.1"/>
</dbReference>
<dbReference type="InterPro" id="IPR019954">
    <property type="entry name" value="Ubiquitin_CS"/>
</dbReference>
<organism evidence="3 4">
    <name type="scientific">Colletotrichum gloeosporioides</name>
    <name type="common">Anthracnose fungus</name>
    <name type="synonym">Glomerella cingulata</name>
    <dbReference type="NCBI Taxonomy" id="474922"/>
    <lineage>
        <taxon>Eukaryota</taxon>
        <taxon>Fungi</taxon>
        <taxon>Dikarya</taxon>
        <taxon>Ascomycota</taxon>
        <taxon>Pezizomycotina</taxon>
        <taxon>Sordariomycetes</taxon>
        <taxon>Hypocreomycetidae</taxon>
        <taxon>Glomerellales</taxon>
        <taxon>Glomerellaceae</taxon>
        <taxon>Colletotrichum</taxon>
        <taxon>Colletotrichum gloeosporioides species complex</taxon>
    </lineage>
</organism>
<gene>
    <name evidence="3" type="ORF">GCG54_00013907</name>
</gene>
<dbReference type="Proteomes" id="UP000613401">
    <property type="component" value="Unassembled WGS sequence"/>
</dbReference>
<evidence type="ECO:0000313" key="4">
    <source>
        <dbReference type="Proteomes" id="UP000613401"/>
    </source>
</evidence>
<dbReference type="Gene3D" id="3.10.20.90">
    <property type="entry name" value="Phosphatidylinositol 3-kinase Catalytic Subunit, Chain A, domain 1"/>
    <property type="match status" value="1"/>
</dbReference>
<dbReference type="InterPro" id="IPR000626">
    <property type="entry name" value="Ubiquitin-like_dom"/>
</dbReference>
<dbReference type="InterPro" id="IPR019956">
    <property type="entry name" value="Ubiquitin_dom"/>
</dbReference>
<dbReference type="GeneID" id="69021023"/>
<dbReference type="InterPro" id="IPR029071">
    <property type="entry name" value="Ubiquitin-like_domsf"/>
</dbReference>
<reference evidence="3" key="2">
    <citation type="submission" date="2020-03" db="EMBL/GenBank/DDBJ databases">
        <authorList>
            <person name="Fu F.-F."/>
            <person name="Chen J."/>
        </authorList>
    </citation>
    <scope>NUCLEOTIDE SEQUENCE</scope>
    <source>
        <strain evidence="3">Lc1</strain>
    </source>
</reference>
<name>A0A8H4CF17_COLGL</name>
<dbReference type="Pfam" id="PF00240">
    <property type="entry name" value="ubiquitin"/>
    <property type="match status" value="1"/>
</dbReference>
<keyword evidence="4" id="KW-1185">Reference proteome</keyword>